<dbReference type="Gene3D" id="3.30.700.10">
    <property type="entry name" value="Glycoprotein, Type 4 Pilin"/>
    <property type="match status" value="1"/>
</dbReference>
<dbReference type="AlphaFoldDB" id="A0A1F4YEP5"/>
<dbReference type="Pfam" id="PF07963">
    <property type="entry name" value="N_methyl"/>
    <property type="match status" value="1"/>
</dbReference>
<evidence type="ECO:0008006" key="3">
    <source>
        <dbReference type="Google" id="ProtNLM"/>
    </source>
</evidence>
<gene>
    <name evidence="1" type="ORF">A2876_04390</name>
</gene>
<evidence type="ECO:0000313" key="2">
    <source>
        <dbReference type="Proteomes" id="UP000178176"/>
    </source>
</evidence>
<dbReference type="NCBIfam" id="TIGR02532">
    <property type="entry name" value="IV_pilin_GFxxxE"/>
    <property type="match status" value="1"/>
</dbReference>
<accession>A0A1F4YEP5</accession>
<name>A0A1F4YEP5_9BACT</name>
<evidence type="ECO:0000313" key="1">
    <source>
        <dbReference type="EMBL" id="OGC92236.1"/>
    </source>
</evidence>
<dbReference type="Proteomes" id="UP000178176">
    <property type="component" value="Unassembled WGS sequence"/>
</dbReference>
<dbReference type="PROSITE" id="PS00409">
    <property type="entry name" value="PROKAR_NTER_METHYL"/>
    <property type="match status" value="1"/>
</dbReference>
<dbReference type="SUPFAM" id="SSF54523">
    <property type="entry name" value="Pili subunits"/>
    <property type="match status" value="1"/>
</dbReference>
<comment type="caution">
    <text evidence="1">The sequence shown here is derived from an EMBL/GenBank/DDBJ whole genome shotgun (WGS) entry which is preliminary data.</text>
</comment>
<protein>
    <recommendedName>
        <fullName evidence="3">General secretion pathway GspH domain-containing protein</fullName>
    </recommendedName>
</protein>
<proteinExistence type="predicted"/>
<dbReference type="InterPro" id="IPR045584">
    <property type="entry name" value="Pilin-like"/>
</dbReference>
<dbReference type="InterPro" id="IPR012902">
    <property type="entry name" value="N_methyl_site"/>
</dbReference>
<dbReference type="EMBL" id="MEXH01000020">
    <property type="protein sequence ID" value="OGC92236.1"/>
    <property type="molecule type" value="Genomic_DNA"/>
</dbReference>
<organism evidence="1 2">
    <name type="scientific">Candidatus Amesbacteria bacterium RIFCSPHIGHO2_01_FULL_48_32b</name>
    <dbReference type="NCBI Taxonomy" id="1797253"/>
    <lineage>
        <taxon>Bacteria</taxon>
        <taxon>Candidatus Amesiibacteriota</taxon>
    </lineage>
</organism>
<reference evidence="1 2" key="1">
    <citation type="journal article" date="2016" name="Nat. Commun.">
        <title>Thousands of microbial genomes shed light on interconnected biogeochemical processes in an aquifer system.</title>
        <authorList>
            <person name="Anantharaman K."/>
            <person name="Brown C.T."/>
            <person name="Hug L.A."/>
            <person name="Sharon I."/>
            <person name="Castelle C.J."/>
            <person name="Probst A.J."/>
            <person name="Thomas B.C."/>
            <person name="Singh A."/>
            <person name="Wilkins M.J."/>
            <person name="Karaoz U."/>
            <person name="Brodie E.L."/>
            <person name="Williams K.H."/>
            <person name="Hubbard S.S."/>
            <person name="Banfield J.F."/>
        </authorList>
    </citation>
    <scope>NUCLEOTIDE SEQUENCE [LARGE SCALE GENOMIC DNA]</scope>
</reference>
<sequence>MKFSRGFTLPELLLVLGIIVILLSVSVGSILRPQRQSTLSTTAELLLTDLKSQQQKAISGLTVDGSGPSAFGIHLDSNQYQIFSGAVYSPSDTGNFTVDLDLGFEFTSDFSQNSIVFSPASGETGALNTLTLTDTQSGFNVTYTFNRYGVAISQN</sequence>